<dbReference type="Proteomes" id="UP000198589">
    <property type="component" value="Unassembled WGS sequence"/>
</dbReference>
<name>A0A1I2IZE8_9ACTN</name>
<organism evidence="2 3">
    <name type="scientific">Blastococcus tunisiensis</name>
    <dbReference type="NCBI Taxonomy" id="1798228"/>
    <lineage>
        <taxon>Bacteria</taxon>
        <taxon>Bacillati</taxon>
        <taxon>Actinomycetota</taxon>
        <taxon>Actinomycetes</taxon>
        <taxon>Geodermatophilales</taxon>
        <taxon>Geodermatophilaceae</taxon>
        <taxon>Blastococcus</taxon>
    </lineage>
</organism>
<evidence type="ECO:0000313" key="2">
    <source>
        <dbReference type="EMBL" id="SFF47825.1"/>
    </source>
</evidence>
<keyword evidence="3" id="KW-1185">Reference proteome</keyword>
<feature type="region of interest" description="Disordered" evidence="1">
    <location>
        <begin position="64"/>
        <end position="92"/>
    </location>
</feature>
<proteinExistence type="predicted"/>
<dbReference type="AlphaFoldDB" id="A0A1I2IZE8"/>
<protein>
    <submittedName>
        <fullName evidence="2">Uncharacterized protein</fullName>
    </submittedName>
</protein>
<dbReference type="EMBL" id="FOND01000014">
    <property type="protein sequence ID" value="SFF47825.1"/>
    <property type="molecule type" value="Genomic_DNA"/>
</dbReference>
<sequence>MSSSGRKPAPSCSCRVVGAAFGVTLGLVGCSDPGTPDPSGITAEDLQQVQEEVARLEDRVATLEDQVSAMGSTDPADGSTTPSDERTFFGDPGSFVGEEVTVRGRITELLASTDVASAFRIAGDTGDPVGVVSATPSPEVAAGDVVEVTGTAVEVAPDTFEADFGIAADAVFGNPEAWLSGAEGQVALAAVRIEAAPAPAGD</sequence>
<evidence type="ECO:0000313" key="3">
    <source>
        <dbReference type="Proteomes" id="UP000198589"/>
    </source>
</evidence>
<gene>
    <name evidence="2" type="ORF">SAMN05216574_114148</name>
</gene>
<reference evidence="3" key="1">
    <citation type="submission" date="2016-10" db="EMBL/GenBank/DDBJ databases">
        <authorList>
            <person name="Varghese N."/>
            <person name="Submissions S."/>
        </authorList>
    </citation>
    <scope>NUCLEOTIDE SEQUENCE [LARGE SCALE GENOMIC DNA]</scope>
    <source>
        <strain evidence="3">DSM 46838</strain>
    </source>
</reference>
<evidence type="ECO:0000256" key="1">
    <source>
        <dbReference type="SAM" id="MobiDB-lite"/>
    </source>
</evidence>
<accession>A0A1I2IZE8</accession>
<dbReference type="PROSITE" id="PS51257">
    <property type="entry name" value="PROKAR_LIPOPROTEIN"/>
    <property type="match status" value="1"/>
</dbReference>